<feature type="transmembrane region" description="Helical" evidence="1">
    <location>
        <begin position="26"/>
        <end position="45"/>
    </location>
</feature>
<dbReference type="EMBL" id="NEVH01003838">
    <property type="protein sequence ID" value="PNF39907.1"/>
    <property type="molecule type" value="Genomic_DNA"/>
</dbReference>
<keyword evidence="1" id="KW-0812">Transmembrane</keyword>
<evidence type="ECO:0000313" key="3">
    <source>
        <dbReference type="Proteomes" id="UP000235965"/>
    </source>
</evidence>
<feature type="transmembrane region" description="Helical" evidence="1">
    <location>
        <begin position="155"/>
        <end position="179"/>
    </location>
</feature>
<keyword evidence="1" id="KW-1133">Transmembrane helix</keyword>
<proteinExistence type="predicted"/>
<gene>
    <name evidence="2" type="ORF">B7P43_G18265</name>
</gene>
<dbReference type="OrthoDB" id="6625921at2759"/>
<comment type="caution">
    <text evidence="2">The sequence shown here is derived from an EMBL/GenBank/DDBJ whole genome shotgun (WGS) entry which is preliminary data.</text>
</comment>
<dbReference type="InParanoid" id="A0A2J7RGF4"/>
<sequence>MLRALGCFPVDFPTSGVPRYRSLSPALAYSICLYAAINVSALFNIRHHLLQLLKKDNDFRDSIYTCKFITMLANCTCVPVLGWLDTPTVVQYFRKWEHFQMMFVNVTREHLVLNTKTCTTHRIILMCIAATSMFLLKFFPPYLQFWHLPCHCVSLLMLSTNTIVFTIMFRCLVTAGTSLNKCFQVRMYS</sequence>
<organism evidence="2 3">
    <name type="scientific">Cryptotermes secundus</name>
    <dbReference type="NCBI Taxonomy" id="105785"/>
    <lineage>
        <taxon>Eukaryota</taxon>
        <taxon>Metazoa</taxon>
        <taxon>Ecdysozoa</taxon>
        <taxon>Arthropoda</taxon>
        <taxon>Hexapoda</taxon>
        <taxon>Insecta</taxon>
        <taxon>Pterygota</taxon>
        <taxon>Neoptera</taxon>
        <taxon>Polyneoptera</taxon>
        <taxon>Dictyoptera</taxon>
        <taxon>Blattodea</taxon>
        <taxon>Blattoidea</taxon>
        <taxon>Termitoidae</taxon>
        <taxon>Kalotermitidae</taxon>
        <taxon>Cryptotermitinae</taxon>
        <taxon>Cryptotermes</taxon>
    </lineage>
</organism>
<name>A0A2J7RGF4_9NEOP</name>
<evidence type="ECO:0008006" key="4">
    <source>
        <dbReference type="Google" id="ProtNLM"/>
    </source>
</evidence>
<feature type="transmembrane region" description="Helical" evidence="1">
    <location>
        <begin position="123"/>
        <end position="143"/>
    </location>
</feature>
<protein>
    <recommendedName>
        <fullName evidence="4">Gustatory receptor</fullName>
    </recommendedName>
</protein>
<keyword evidence="3" id="KW-1185">Reference proteome</keyword>
<dbReference type="Proteomes" id="UP000235965">
    <property type="component" value="Unassembled WGS sequence"/>
</dbReference>
<accession>A0A2J7RGF4</accession>
<evidence type="ECO:0000256" key="1">
    <source>
        <dbReference type="SAM" id="Phobius"/>
    </source>
</evidence>
<reference evidence="2 3" key="1">
    <citation type="submission" date="2017-12" db="EMBL/GenBank/DDBJ databases">
        <title>Hemimetabolous genomes reveal molecular basis of termite eusociality.</title>
        <authorList>
            <person name="Harrison M.C."/>
            <person name="Jongepier E."/>
            <person name="Robertson H.M."/>
            <person name="Arning N."/>
            <person name="Bitard-Feildel T."/>
            <person name="Chao H."/>
            <person name="Childers C.P."/>
            <person name="Dinh H."/>
            <person name="Doddapaneni H."/>
            <person name="Dugan S."/>
            <person name="Gowin J."/>
            <person name="Greiner C."/>
            <person name="Han Y."/>
            <person name="Hu H."/>
            <person name="Hughes D.S.T."/>
            <person name="Huylmans A.-K."/>
            <person name="Kemena C."/>
            <person name="Kremer L.P.M."/>
            <person name="Lee S.L."/>
            <person name="Lopez-Ezquerra A."/>
            <person name="Mallet L."/>
            <person name="Monroy-Kuhn J.M."/>
            <person name="Moser A."/>
            <person name="Murali S.C."/>
            <person name="Muzny D.M."/>
            <person name="Otani S."/>
            <person name="Piulachs M.-D."/>
            <person name="Poelchau M."/>
            <person name="Qu J."/>
            <person name="Schaub F."/>
            <person name="Wada-Katsumata A."/>
            <person name="Worley K.C."/>
            <person name="Xie Q."/>
            <person name="Ylla G."/>
            <person name="Poulsen M."/>
            <person name="Gibbs R.A."/>
            <person name="Schal C."/>
            <person name="Richards S."/>
            <person name="Belles X."/>
            <person name="Korb J."/>
            <person name="Bornberg-Bauer E."/>
        </authorList>
    </citation>
    <scope>NUCLEOTIDE SEQUENCE [LARGE SCALE GENOMIC DNA]</scope>
    <source>
        <tissue evidence="2">Whole body</tissue>
    </source>
</reference>
<dbReference type="AlphaFoldDB" id="A0A2J7RGF4"/>
<evidence type="ECO:0000313" key="2">
    <source>
        <dbReference type="EMBL" id="PNF39907.1"/>
    </source>
</evidence>
<keyword evidence="1" id="KW-0472">Membrane</keyword>